<protein>
    <recommendedName>
        <fullName evidence="3">DNA polymerase alpha subunit B</fullName>
    </recommendedName>
</protein>
<dbReference type="InterPro" id="IPR016722">
    <property type="entry name" value="DNA_pol_alpha_bsu"/>
</dbReference>
<dbReference type="GO" id="GO:0005658">
    <property type="term" value="C:alpha DNA polymerase:primase complex"/>
    <property type="evidence" value="ECO:0007669"/>
    <property type="project" value="TreeGrafter"/>
</dbReference>
<accession>A0A1B6E6V0</accession>
<proteinExistence type="inferred from homology"/>
<comment type="similarity">
    <text evidence="2">Belongs to the DNA polymerase alpha subunit B family.</text>
</comment>
<dbReference type="AlphaFoldDB" id="A0A1B6E6V0"/>
<sequence length="300" mass="32812">LKHFALFPGQVVVAIGKNTNSRFIVDKLCTTAVLPLPPCLPEFKGGHLQIVIASGPFTQNDNLAYQPLIDLVSYITIHKPHLVFVVGPVVPTSHPLITSGTLAETYEELFDKVVSSIMEPLKGSWTKVVIVASSQDATALPVYPTPPLLYKHKYSNLNFVADPSLLSINGLVMAITATDILKHLGKVELASSGQDDRLGRLASHLVEQQRFYPLSPPDKELCIDSELYDSHAMLSVTPHILIVPSDLHYFIKLIHGSVVINPEHLSKGTDAGSFVRLRIQPPVDGIWSTSTHISAQILKI</sequence>
<comment type="subcellular location">
    <subcellularLocation>
        <location evidence="1">Nucleus</location>
    </subcellularLocation>
</comment>
<evidence type="ECO:0000313" key="7">
    <source>
        <dbReference type="EMBL" id="JAS33594.1"/>
    </source>
</evidence>
<dbReference type="Gene3D" id="3.60.21.60">
    <property type="match status" value="2"/>
</dbReference>
<gene>
    <name evidence="7" type="ORF">g.7494</name>
</gene>
<feature type="domain" description="DNA polymerase alpha/delta/epsilon subunit B" evidence="6">
    <location>
        <begin position="50"/>
        <end position="252"/>
    </location>
</feature>
<evidence type="ECO:0000256" key="1">
    <source>
        <dbReference type="ARBA" id="ARBA00004123"/>
    </source>
</evidence>
<keyword evidence="5" id="KW-0539">Nucleus</keyword>
<evidence type="ECO:0000256" key="2">
    <source>
        <dbReference type="ARBA" id="ARBA00007299"/>
    </source>
</evidence>
<evidence type="ECO:0000259" key="6">
    <source>
        <dbReference type="Pfam" id="PF04042"/>
    </source>
</evidence>
<keyword evidence="4" id="KW-0235">DNA replication</keyword>
<dbReference type="EMBL" id="GEDC01003704">
    <property type="protein sequence ID" value="JAS33594.1"/>
    <property type="molecule type" value="Transcribed_RNA"/>
</dbReference>
<reference evidence="7" key="1">
    <citation type="submission" date="2015-12" db="EMBL/GenBank/DDBJ databases">
        <title>De novo transcriptome assembly of four potential Pierce s Disease insect vectors from Arizona vineyards.</title>
        <authorList>
            <person name="Tassone E.E."/>
        </authorList>
    </citation>
    <scope>NUCLEOTIDE SEQUENCE</scope>
</reference>
<dbReference type="Pfam" id="PF04042">
    <property type="entry name" value="DNA_pol_E_B"/>
    <property type="match status" value="1"/>
</dbReference>
<evidence type="ECO:0000256" key="4">
    <source>
        <dbReference type="ARBA" id="ARBA00022705"/>
    </source>
</evidence>
<name>A0A1B6E6V0_9HEMI</name>
<evidence type="ECO:0000256" key="5">
    <source>
        <dbReference type="ARBA" id="ARBA00023242"/>
    </source>
</evidence>
<organism evidence="7">
    <name type="scientific">Clastoptera arizonana</name>
    <name type="common">Arizona spittle bug</name>
    <dbReference type="NCBI Taxonomy" id="38151"/>
    <lineage>
        <taxon>Eukaryota</taxon>
        <taxon>Metazoa</taxon>
        <taxon>Ecdysozoa</taxon>
        <taxon>Arthropoda</taxon>
        <taxon>Hexapoda</taxon>
        <taxon>Insecta</taxon>
        <taxon>Pterygota</taxon>
        <taxon>Neoptera</taxon>
        <taxon>Paraneoptera</taxon>
        <taxon>Hemiptera</taxon>
        <taxon>Auchenorrhyncha</taxon>
        <taxon>Cercopoidea</taxon>
        <taxon>Clastopteridae</taxon>
        <taxon>Clastoptera</taxon>
    </lineage>
</organism>
<dbReference type="PANTHER" id="PTHR23061:SF12">
    <property type="entry name" value="DNA POLYMERASE ALPHA SUBUNIT B"/>
    <property type="match status" value="1"/>
</dbReference>
<feature type="non-terminal residue" evidence="7">
    <location>
        <position position="1"/>
    </location>
</feature>
<dbReference type="GO" id="GO:0006270">
    <property type="term" value="P:DNA replication initiation"/>
    <property type="evidence" value="ECO:0007669"/>
    <property type="project" value="TreeGrafter"/>
</dbReference>
<dbReference type="InterPro" id="IPR007185">
    <property type="entry name" value="DNA_pol_a/d/e_bsu"/>
</dbReference>
<evidence type="ECO:0000256" key="3">
    <source>
        <dbReference type="ARBA" id="ARBA00018596"/>
    </source>
</evidence>
<dbReference type="PANTHER" id="PTHR23061">
    <property type="entry name" value="DNA POLYMERASE 2 ALPHA 70 KDA SUBUNIT"/>
    <property type="match status" value="1"/>
</dbReference>
<dbReference type="GO" id="GO:0003677">
    <property type="term" value="F:DNA binding"/>
    <property type="evidence" value="ECO:0007669"/>
    <property type="project" value="InterPro"/>
</dbReference>